<dbReference type="STRING" id="1229276.DI53_1592"/>
<gene>
    <name evidence="1" type="ORF">DI53_1592</name>
</gene>
<dbReference type="OrthoDB" id="1376248at2"/>
<sequence length="82" mass="9388">MKTADLNSTLIDSYYTLLKNLSTNNKLELIARLSKSMKTNKKRAEDVSLESLYGSWKSDETADELIAELKAARSFTRKREEL</sequence>
<reference evidence="2" key="1">
    <citation type="submission" date="2014-04" db="EMBL/GenBank/DDBJ databases">
        <title>Whole-Genome optical mapping and complete genome sequence of Sphingobacterium deserti sp. nov., a new spaces isolated from desert in the west of China.</title>
        <authorList>
            <person name="Teng C."/>
            <person name="Zhou Z."/>
            <person name="Li X."/>
            <person name="Chen M."/>
            <person name="Lin M."/>
            <person name="Wang L."/>
            <person name="Su S."/>
            <person name="Zhang C."/>
            <person name="Zhang W."/>
        </authorList>
    </citation>
    <scope>NUCLEOTIDE SEQUENCE [LARGE SCALE GENOMIC DNA]</scope>
    <source>
        <strain evidence="2">ACCC05744</strain>
    </source>
</reference>
<dbReference type="Proteomes" id="UP000031802">
    <property type="component" value="Unassembled WGS sequence"/>
</dbReference>
<proteinExistence type="predicted"/>
<protein>
    <submittedName>
        <fullName evidence="1">Uncharacterized protein</fullName>
    </submittedName>
</protein>
<dbReference type="PATRIC" id="fig|1229276.3.peg.1648"/>
<evidence type="ECO:0000313" key="1">
    <source>
        <dbReference type="EMBL" id="KGE14563.1"/>
    </source>
</evidence>
<name>A0A0B8T4F0_9SPHI</name>
<dbReference type="RefSeq" id="WP_037497399.1">
    <property type="nucleotide sequence ID" value="NZ_JJMU01000024.1"/>
</dbReference>
<comment type="caution">
    <text evidence="1">The sequence shown here is derived from an EMBL/GenBank/DDBJ whole genome shotgun (WGS) entry which is preliminary data.</text>
</comment>
<organism evidence="1 2">
    <name type="scientific">Sphingobacterium deserti</name>
    <dbReference type="NCBI Taxonomy" id="1229276"/>
    <lineage>
        <taxon>Bacteria</taxon>
        <taxon>Pseudomonadati</taxon>
        <taxon>Bacteroidota</taxon>
        <taxon>Sphingobacteriia</taxon>
        <taxon>Sphingobacteriales</taxon>
        <taxon>Sphingobacteriaceae</taxon>
        <taxon>Sphingobacterium</taxon>
    </lineage>
</organism>
<dbReference type="eggNOG" id="ENOG5033JAZ">
    <property type="taxonomic scope" value="Bacteria"/>
</dbReference>
<evidence type="ECO:0000313" key="2">
    <source>
        <dbReference type="Proteomes" id="UP000031802"/>
    </source>
</evidence>
<dbReference type="AlphaFoldDB" id="A0A0B8T4F0"/>
<reference evidence="1 2" key="2">
    <citation type="journal article" date="2015" name="PLoS ONE">
        <title>Whole-Genome Optical Mapping and Finished Genome Sequence of Sphingobacterium deserti sp. nov., a New Species Isolated from the Western Desert of China.</title>
        <authorList>
            <person name="Teng C."/>
            <person name="Zhou Z."/>
            <person name="Molnar I."/>
            <person name="Li X."/>
            <person name="Tang R."/>
            <person name="Chen M."/>
            <person name="Wang L."/>
            <person name="Su S."/>
            <person name="Zhang W."/>
            <person name="Lin M."/>
        </authorList>
    </citation>
    <scope>NUCLEOTIDE SEQUENCE [LARGE SCALE GENOMIC DNA]</scope>
    <source>
        <strain evidence="2">ACCC05744</strain>
    </source>
</reference>
<accession>A0A0B8T4F0</accession>
<keyword evidence="2" id="KW-1185">Reference proteome</keyword>
<dbReference type="EMBL" id="JJMU01000024">
    <property type="protein sequence ID" value="KGE14563.1"/>
    <property type="molecule type" value="Genomic_DNA"/>
</dbReference>